<organism evidence="1 2">
    <name type="scientific">Vigna unguiculata</name>
    <name type="common">Cowpea</name>
    <dbReference type="NCBI Taxonomy" id="3917"/>
    <lineage>
        <taxon>Eukaryota</taxon>
        <taxon>Viridiplantae</taxon>
        <taxon>Streptophyta</taxon>
        <taxon>Embryophyta</taxon>
        <taxon>Tracheophyta</taxon>
        <taxon>Spermatophyta</taxon>
        <taxon>Magnoliopsida</taxon>
        <taxon>eudicotyledons</taxon>
        <taxon>Gunneridae</taxon>
        <taxon>Pentapetalae</taxon>
        <taxon>rosids</taxon>
        <taxon>fabids</taxon>
        <taxon>Fabales</taxon>
        <taxon>Fabaceae</taxon>
        <taxon>Papilionoideae</taxon>
        <taxon>50 kb inversion clade</taxon>
        <taxon>NPAAA clade</taxon>
        <taxon>indigoferoid/millettioid clade</taxon>
        <taxon>Phaseoleae</taxon>
        <taxon>Vigna</taxon>
    </lineage>
</organism>
<name>A0A4D6MVX4_VIGUN</name>
<evidence type="ECO:0000313" key="1">
    <source>
        <dbReference type="EMBL" id="QCE05650.1"/>
    </source>
</evidence>
<dbReference type="AlphaFoldDB" id="A0A4D6MVX4"/>
<accession>A0A4D6MVX4</accession>
<gene>
    <name evidence="1" type="ORF">DEO72_LG9g655</name>
</gene>
<proteinExistence type="predicted"/>
<dbReference type="Proteomes" id="UP000501690">
    <property type="component" value="Linkage Group LG9"/>
</dbReference>
<dbReference type="EMBL" id="CP039353">
    <property type="protein sequence ID" value="QCE05650.1"/>
    <property type="molecule type" value="Genomic_DNA"/>
</dbReference>
<protein>
    <submittedName>
        <fullName evidence="1">Callose synthase</fullName>
    </submittedName>
</protein>
<keyword evidence="2" id="KW-1185">Reference proteome</keyword>
<sequence length="50" mass="5485">MDSDSALTEDLIAYNIIPLDTSSSTNAIVSLPEWLARVAQGLLHSFIEEH</sequence>
<evidence type="ECO:0000313" key="2">
    <source>
        <dbReference type="Proteomes" id="UP000501690"/>
    </source>
</evidence>
<reference evidence="1 2" key="1">
    <citation type="submission" date="2019-04" db="EMBL/GenBank/DDBJ databases">
        <title>An improved genome assembly and genetic linkage map for asparagus bean, Vigna unguiculata ssp. sesquipedialis.</title>
        <authorList>
            <person name="Xia Q."/>
            <person name="Zhang R."/>
            <person name="Dong Y."/>
        </authorList>
    </citation>
    <scope>NUCLEOTIDE SEQUENCE [LARGE SCALE GENOMIC DNA]</scope>
    <source>
        <tissue evidence="1">Leaf</tissue>
    </source>
</reference>